<dbReference type="VEuPathDB" id="FungiDB:SPSK_07910"/>
<evidence type="ECO:0000313" key="1">
    <source>
        <dbReference type="EMBL" id="KJR88123.1"/>
    </source>
</evidence>
<dbReference type="AlphaFoldDB" id="A0A0F2MEL3"/>
<organism evidence="1 2">
    <name type="scientific">Sporothrix schenckii 1099-18</name>
    <dbReference type="NCBI Taxonomy" id="1397361"/>
    <lineage>
        <taxon>Eukaryota</taxon>
        <taxon>Fungi</taxon>
        <taxon>Dikarya</taxon>
        <taxon>Ascomycota</taxon>
        <taxon>Pezizomycotina</taxon>
        <taxon>Sordariomycetes</taxon>
        <taxon>Sordariomycetidae</taxon>
        <taxon>Ophiostomatales</taxon>
        <taxon>Ophiostomataceae</taxon>
        <taxon>Sporothrix</taxon>
    </lineage>
</organism>
<evidence type="ECO:0000313" key="2">
    <source>
        <dbReference type="Proteomes" id="UP000033710"/>
    </source>
</evidence>
<reference evidence="1 2" key="2">
    <citation type="journal article" date="2015" name="Eukaryot. Cell">
        <title>Asexual propagation of a virulent clone complex in a human and feline outbreak of sporotrichosis.</title>
        <authorList>
            <person name="Teixeira Mde M."/>
            <person name="Rodrigues A.M."/>
            <person name="Tsui C.K."/>
            <person name="de Almeida L.G."/>
            <person name="Van Diepeningen A.D."/>
            <person name="van den Ende B.G."/>
            <person name="Fernandes G.F."/>
            <person name="Kano R."/>
            <person name="Hamelin R.C."/>
            <person name="Lopes-Bezerra L.M."/>
            <person name="Vasconcelos A.T."/>
            <person name="de Hoog S."/>
            <person name="de Camargo Z.P."/>
            <person name="Felipe M.S."/>
        </authorList>
    </citation>
    <scope>NUCLEOTIDE SEQUENCE [LARGE SCALE GENOMIC DNA]</scope>
    <source>
        <strain evidence="1 2">1099-18</strain>
    </source>
</reference>
<sequence length="256" mass="27785">MSCTVWAAERPACGCGSGQRCLLSDVVSGGTASIWSSCLVEAYLRRRLVGRRHKDGLAVVAKVGQVLVEGDLVLGRERDPVLAERRARHLEAPEMPNLPRAVLLKKVQRVLAPHPVRPHALAVHVLVLRLVQILGHRADVARVRQARLDARHEPEALGRLAVLGHLDEGRRRLVQNQLAFGRGPPRVVLHDAVVVCVHADVGVLRVDARRAAGDPKRLDLLVLEDVVQVHVLAKDVFHGAAVVGLGVLGCILQIVS</sequence>
<accession>A0A0F2MEL3</accession>
<comment type="caution">
    <text evidence="1">The sequence shown here is derived from an EMBL/GenBank/DDBJ whole genome shotgun (WGS) entry which is preliminary data.</text>
</comment>
<gene>
    <name evidence="1" type="ORF">SPSK_07910</name>
</gene>
<protein>
    <submittedName>
        <fullName evidence="1">Uncharacterized protein</fullName>
    </submittedName>
</protein>
<dbReference type="GeneID" id="27669840"/>
<reference evidence="1 2" key="1">
    <citation type="journal article" date="2014" name="BMC Genomics">
        <title>Comparative genomics of the major fungal agents of human and animal Sporotrichosis: Sporothrix schenckii and Sporothrix brasiliensis.</title>
        <authorList>
            <person name="Teixeira M.M."/>
            <person name="de Almeida L.G."/>
            <person name="Kubitschek-Barreira P."/>
            <person name="Alves F.L."/>
            <person name="Kioshima E.S."/>
            <person name="Abadio A.K."/>
            <person name="Fernandes L."/>
            <person name="Derengowski L.S."/>
            <person name="Ferreira K.S."/>
            <person name="Souza R.C."/>
            <person name="Ruiz J.C."/>
            <person name="de Andrade N.C."/>
            <person name="Paes H.C."/>
            <person name="Nicola A.M."/>
            <person name="Albuquerque P."/>
            <person name="Gerber A.L."/>
            <person name="Martins V.P."/>
            <person name="Peconick L.D."/>
            <person name="Neto A.V."/>
            <person name="Chaucanez C.B."/>
            <person name="Silva P.A."/>
            <person name="Cunha O.L."/>
            <person name="de Oliveira F.F."/>
            <person name="dos Santos T.C."/>
            <person name="Barros A.L."/>
            <person name="Soares M.A."/>
            <person name="de Oliveira L.M."/>
            <person name="Marini M.M."/>
            <person name="Villalobos-Duno H."/>
            <person name="Cunha M.M."/>
            <person name="de Hoog S."/>
            <person name="da Silveira J.F."/>
            <person name="Henrissat B."/>
            <person name="Nino-Vega G.A."/>
            <person name="Cisalpino P.S."/>
            <person name="Mora-Montes H.M."/>
            <person name="Almeida S.R."/>
            <person name="Stajich J.E."/>
            <person name="Lopes-Bezerra L.M."/>
            <person name="Vasconcelos A.T."/>
            <person name="Felipe M.S."/>
        </authorList>
    </citation>
    <scope>NUCLEOTIDE SEQUENCE [LARGE SCALE GENOMIC DNA]</scope>
    <source>
        <strain evidence="1 2">1099-18</strain>
    </source>
</reference>
<dbReference type="Proteomes" id="UP000033710">
    <property type="component" value="Unassembled WGS sequence"/>
</dbReference>
<dbReference type="EMBL" id="AXCR01000004">
    <property type="protein sequence ID" value="KJR88123.1"/>
    <property type="molecule type" value="Genomic_DNA"/>
</dbReference>
<name>A0A0F2MEL3_SPOSC</name>
<proteinExistence type="predicted"/>
<dbReference type="KEGG" id="ssck:SPSK_07910"/>
<dbReference type="RefSeq" id="XP_016590799.1">
    <property type="nucleotide sequence ID" value="XM_016734563.1"/>
</dbReference>